<protein>
    <submittedName>
        <fullName evidence="1">Uncharacterized protein</fullName>
    </submittedName>
</protein>
<accession>A0ABU7ALE2</accession>
<keyword evidence="2" id="KW-1185">Reference proteome</keyword>
<comment type="caution">
    <text evidence="1">The sequence shown here is derived from an EMBL/GenBank/DDBJ whole genome shotgun (WGS) entry which is preliminary data.</text>
</comment>
<sequence>MTLHRAKINTRQCVIVRWNENDQTPESQYFMGPPLPAFRSCLFQLHTAPAGYLRLSSCWKVLCPGLKSSETSHWGFIHHCPVFSSIHLPINSNQFPRP</sequence>
<dbReference type="EMBL" id="JAHUTI010020754">
    <property type="protein sequence ID" value="MED6239032.1"/>
    <property type="molecule type" value="Genomic_DNA"/>
</dbReference>
<evidence type="ECO:0000313" key="2">
    <source>
        <dbReference type="Proteomes" id="UP001345963"/>
    </source>
</evidence>
<proteinExistence type="predicted"/>
<evidence type="ECO:0000313" key="1">
    <source>
        <dbReference type="EMBL" id="MED6239032.1"/>
    </source>
</evidence>
<dbReference type="Proteomes" id="UP001345963">
    <property type="component" value="Unassembled WGS sequence"/>
</dbReference>
<reference evidence="1 2" key="1">
    <citation type="submission" date="2021-07" db="EMBL/GenBank/DDBJ databases">
        <authorList>
            <person name="Palmer J.M."/>
        </authorList>
    </citation>
    <scope>NUCLEOTIDE SEQUENCE [LARGE SCALE GENOMIC DNA]</scope>
    <source>
        <strain evidence="1 2">AT_MEX2019</strain>
        <tissue evidence="1">Muscle</tissue>
    </source>
</reference>
<gene>
    <name evidence="1" type="ORF">ATANTOWER_000867</name>
</gene>
<name>A0ABU7ALE2_9TELE</name>
<organism evidence="1 2">
    <name type="scientific">Ataeniobius toweri</name>
    <dbReference type="NCBI Taxonomy" id="208326"/>
    <lineage>
        <taxon>Eukaryota</taxon>
        <taxon>Metazoa</taxon>
        <taxon>Chordata</taxon>
        <taxon>Craniata</taxon>
        <taxon>Vertebrata</taxon>
        <taxon>Euteleostomi</taxon>
        <taxon>Actinopterygii</taxon>
        <taxon>Neopterygii</taxon>
        <taxon>Teleostei</taxon>
        <taxon>Neoteleostei</taxon>
        <taxon>Acanthomorphata</taxon>
        <taxon>Ovalentaria</taxon>
        <taxon>Atherinomorphae</taxon>
        <taxon>Cyprinodontiformes</taxon>
        <taxon>Goodeidae</taxon>
        <taxon>Ataeniobius</taxon>
    </lineage>
</organism>